<feature type="transmembrane region" description="Helical" evidence="1">
    <location>
        <begin position="188"/>
        <end position="217"/>
    </location>
</feature>
<feature type="transmembrane region" description="Helical" evidence="1">
    <location>
        <begin position="833"/>
        <end position="853"/>
    </location>
</feature>
<comment type="caution">
    <text evidence="2">The sequence shown here is derived from an EMBL/GenBank/DDBJ whole genome shotgun (WGS) entry which is preliminary data.</text>
</comment>
<evidence type="ECO:0000313" key="2">
    <source>
        <dbReference type="EMBL" id="ODM13372.1"/>
    </source>
</evidence>
<dbReference type="PANTHER" id="PTHR38454:SF1">
    <property type="entry name" value="INTEGRAL MEMBRANE PROTEIN"/>
    <property type="match status" value="1"/>
</dbReference>
<protein>
    <submittedName>
        <fullName evidence="2">Bacterial membrane protein YfhO</fullName>
    </submittedName>
</protein>
<organism evidence="2 3">
    <name type="scientific">Eisenbergiella tayi</name>
    <dbReference type="NCBI Taxonomy" id="1432052"/>
    <lineage>
        <taxon>Bacteria</taxon>
        <taxon>Bacillati</taxon>
        <taxon>Bacillota</taxon>
        <taxon>Clostridia</taxon>
        <taxon>Lachnospirales</taxon>
        <taxon>Lachnospiraceae</taxon>
        <taxon>Eisenbergiella</taxon>
    </lineage>
</organism>
<keyword evidence="1" id="KW-0472">Membrane</keyword>
<feature type="transmembrane region" description="Helical" evidence="1">
    <location>
        <begin position="378"/>
        <end position="397"/>
    </location>
</feature>
<evidence type="ECO:0000313" key="3">
    <source>
        <dbReference type="Proteomes" id="UP000095003"/>
    </source>
</evidence>
<keyword evidence="1" id="KW-1133">Transmembrane helix</keyword>
<feature type="transmembrane region" description="Helical" evidence="1">
    <location>
        <begin position="436"/>
        <end position="453"/>
    </location>
</feature>
<feature type="transmembrane region" description="Helical" evidence="1">
    <location>
        <begin position="326"/>
        <end position="346"/>
    </location>
</feature>
<feature type="transmembrane region" description="Helical" evidence="1">
    <location>
        <begin position="352"/>
        <end position="369"/>
    </location>
</feature>
<feature type="transmembrane region" description="Helical" evidence="1">
    <location>
        <begin position="300"/>
        <end position="319"/>
    </location>
</feature>
<feature type="transmembrane region" description="Helical" evidence="1">
    <location>
        <begin position="403"/>
        <end position="424"/>
    </location>
</feature>
<keyword evidence="1" id="KW-0812">Transmembrane</keyword>
<dbReference type="GeneID" id="93299589"/>
<feature type="transmembrane region" description="Helical" evidence="1">
    <location>
        <begin position="9"/>
        <end position="29"/>
    </location>
</feature>
<dbReference type="Proteomes" id="UP000095003">
    <property type="component" value="Unassembled WGS sequence"/>
</dbReference>
<dbReference type="AlphaFoldDB" id="A0A1E3AXC8"/>
<dbReference type="EMBL" id="MCGI01000001">
    <property type="protein sequence ID" value="ODM13372.1"/>
    <property type="molecule type" value="Genomic_DNA"/>
</dbReference>
<feature type="transmembrane region" description="Helical" evidence="1">
    <location>
        <begin position="238"/>
        <end position="260"/>
    </location>
</feature>
<feature type="transmembrane region" description="Helical" evidence="1">
    <location>
        <begin position="137"/>
        <end position="159"/>
    </location>
</feature>
<dbReference type="InterPro" id="IPR018580">
    <property type="entry name" value="Uncharacterised_YfhO"/>
</dbReference>
<name>A0A1E3AXC8_9FIRM</name>
<dbReference type="PANTHER" id="PTHR38454">
    <property type="entry name" value="INTEGRAL MEMBRANE PROTEIN-RELATED"/>
    <property type="match status" value="1"/>
</dbReference>
<feature type="transmembrane region" description="Helical" evidence="1">
    <location>
        <begin position="107"/>
        <end position="130"/>
    </location>
</feature>
<dbReference type="Pfam" id="PF09586">
    <property type="entry name" value="YfhO"/>
    <property type="match status" value="1"/>
</dbReference>
<dbReference type="RefSeq" id="WP_069156019.1">
    <property type="nucleotide sequence ID" value="NZ_MCGI01000001.1"/>
</dbReference>
<reference evidence="2 3" key="1">
    <citation type="submission" date="2016-07" db="EMBL/GenBank/DDBJ databases">
        <title>Characterization of isolates of Eisenbergiella tayi derived from blood cultures, using whole genome sequencing.</title>
        <authorList>
            <person name="Burdz T."/>
            <person name="Wiebe D."/>
            <person name="Huynh C."/>
            <person name="Bernard K."/>
        </authorList>
    </citation>
    <scope>NUCLEOTIDE SEQUENCE [LARGE SCALE GENOMIC DNA]</scope>
    <source>
        <strain evidence="2 3">NML 120489</strain>
    </source>
</reference>
<evidence type="ECO:0000256" key="1">
    <source>
        <dbReference type="SAM" id="Phobius"/>
    </source>
</evidence>
<accession>A0A1E3AXC8</accession>
<proteinExistence type="predicted"/>
<sequence>MFNLSKKKYYFFIYSLLFVAISIVIFMPFLLKGNGFIRDGDGFNQTYPVLIYIGNYLRDWILHGFCIKEFDFTLGLGEGIIPALSWLGFGDIFTLISVFVKPERTDILFTFIVLLKLYVSGITYSLFCIYHGINYKYILITVFFYVFSRFSLVTGLEFYQNLNPVVWLPLLFLGIDKVFDDKQKGTNLFVVIIFIQALNGFYYLYIETLFCAIYFMVRYTTSNTYSAKRFLSVGLQIIWRYILGIAMAGFMFLPALAGYFDSSRTDRTALTLKELLSYPLESYKGFISYLFVPRGWSDGLGLPVLIFICFCITLGRKILNKRFKLLLMISFIAYFIPATGIVMNGFSYNIDRWSYIVYFWGAVFTAQVLQEKISFNKIRITVCCILIAATILIQYFYSTGNKAALFRSGIYMLLLALIFIYYIIKKKYKEKDEYTKFLLLYVILNVCINGMYINGPVALGGDGYSGGFLRNKAVYPQIENSVVNGIQDEEGFYRVDAFDSSLGASMVLNYKGTVQYFSITNNNIYQFFKEMSISPGIRSVSHILKGIDGRSVLESILSVRYYEDDFIDGNNIIPLLKKNTYVLPFGFTYKNSIDKENFDSLNEFEKMDTLLEKVVISENSQYDETIDLGKSYDNKINYNIDYINIKQKNDKMYVTEKSIIKINYPKIEGEGEVYLKINGLELCSGLTGDIYIGNKSIQVRNKMDAYYIGTDDFFVNLNNPENQEILIKFKKNMEITIDNIELFWYSIEQLQSKVDDLKKECLEDVYFSNNTIEGKINVTDNKFLFLSIPYSEGWEAKVDGKDTEILKANIGFMAIPLIKGEHKVELRYRVPGGSIGTLLTIIGWIIFITLIVIKKNRWKTYE</sequence>
<gene>
    <name evidence="2" type="ORF">BEH84_01087</name>
</gene>